<reference evidence="1" key="1">
    <citation type="submission" date="2018-11" db="EMBL/GenBank/DDBJ databases">
        <authorList>
            <person name="Alioto T."/>
            <person name="Alioto T."/>
        </authorList>
    </citation>
    <scope>NUCLEOTIDE SEQUENCE</scope>
</reference>
<accession>A0A8B6H943</accession>
<organism evidence="1 2">
    <name type="scientific">Mytilus galloprovincialis</name>
    <name type="common">Mediterranean mussel</name>
    <dbReference type="NCBI Taxonomy" id="29158"/>
    <lineage>
        <taxon>Eukaryota</taxon>
        <taxon>Metazoa</taxon>
        <taxon>Spiralia</taxon>
        <taxon>Lophotrochozoa</taxon>
        <taxon>Mollusca</taxon>
        <taxon>Bivalvia</taxon>
        <taxon>Autobranchia</taxon>
        <taxon>Pteriomorphia</taxon>
        <taxon>Mytilida</taxon>
        <taxon>Mytiloidea</taxon>
        <taxon>Mytilidae</taxon>
        <taxon>Mytilinae</taxon>
        <taxon>Mytilus</taxon>
    </lineage>
</organism>
<dbReference type="AlphaFoldDB" id="A0A8B6H943"/>
<evidence type="ECO:0000313" key="1">
    <source>
        <dbReference type="EMBL" id="VDI75902.1"/>
    </source>
</evidence>
<proteinExistence type="predicted"/>
<gene>
    <name evidence="1" type="ORF">MGAL_10B002012</name>
</gene>
<dbReference type="EMBL" id="UYJE01009703">
    <property type="protein sequence ID" value="VDI75902.1"/>
    <property type="molecule type" value="Genomic_DNA"/>
</dbReference>
<protein>
    <submittedName>
        <fullName evidence="1">Uncharacterized protein</fullName>
    </submittedName>
</protein>
<dbReference type="Proteomes" id="UP000596742">
    <property type="component" value="Unassembled WGS sequence"/>
</dbReference>
<sequence>MSLEDISKSMLPVILVGHLTRCFKKILDFSFYSVKHVDLDALSLASNLVSRPSQEKELQYGRKPHKTIMAELNNMDKYIVFKWLKKLLSLVTNKSKQFKCDHLCTCNGTINLNVVDSLVTLCQMNASGYKEEDWLKGLIMISVFHWIIRHLRDQCILTILNLYSYNDISFINLHSNIVYYFIFLEKAIEIKLYL</sequence>
<comment type="caution">
    <text evidence="1">The sequence shown here is derived from an EMBL/GenBank/DDBJ whole genome shotgun (WGS) entry which is preliminary data.</text>
</comment>
<name>A0A8B6H943_MYTGA</name>
<keyword evidence="2" id="KW-1185">Reference proteome</keyword>
<evidence type="ECO:0000313" key="2">
    <source>
        <dbReference type="Proteomes" id="UP000596742"/>
    </source>
</evidence>